<sequence length="48" mass="5645">MDNLGCYFRFLSSLSAETFDKACARTIPFLFVLFNIHYWAIFMKNTSL</sequence>
<dbReference type="Proteomes" id="UP000192247">
    <property type="component" value="Unassembled WGS sequence"/>
</dbReference>
<gene>
    <name evidence="2" type="ORF">BIW11_03602</name>
</gene>
<dbReference type="EMBL" id="MNPL01010110">
    <property type="protein sequence ID" value="OQR73336.1"/>
    <property type="molecule type" value="Genomic_DNA"/>
</dbReference>
<keyword evidence="1" id="KW-0812">Transmembrane</keyword>
<feature type="transmembrane region" description="Helical" evidence="1">
    <location>
        <begin position="22"/>
        <end position="42"/>
    </location>
</feature>
<comment type="caution">
    <text evidence="2">The sequence shown here is derived from an EMBL/GenBank/DDBJ whole genome shotgun (WGS) entry which is preliminary data.</text>
</comment>
<dbReference type="AlphaFoldDB" id="A0A1V9XIQ8"/>
<reference evidence="2 3" key="1">
    <citation type="journal article" date="2017" name="Gigascience">
        <title>Draft genome of the honey bee ectoparasitic mite, Tropilaelaps mercedesae, is shaped by the parasitic life history.</title>
        <authorList>
            <person name="Dong X."/>
            <person name="Armstrong S.D."/>
            <person name="Xia D."/>
            <person name="Makepeace B.L."/>
            <person name="Darby A.C."/>
            <person name="Kadowaki T."/>
        </authorList>
    </citation>
    <scope>NUCLEOTIDE SEQUENCE [LARGE SCALE GENOMIC DNA]</scope>
    <source>
        <strain evidence="2">Wuxi-XJTLU</strain>
    </source>
</reference>
<organism evidence="2 3">
    <name type="scientific">Tropilaelaps mercedesae</name>
    <dbReference type="NCBI Taxonomy" id="418985"/>
    <lineage>
        <taxon>Eukaryota</taxon>
        <taxon>Metazoa</taxon>
        <taxon>Ecdysozoa</taxon>
        <taxon>Arthropoda</taxon>
        <taxon>Chelicerata</taxon>
        <taxon>Arachnida</taxon>
        <taxon>Acari</taxon>
        <taxon>Parasitiformes</taxon>
        <taxon>Mesostigmata</taxon>
        <taxon>Gamasina</taxon>
        <taxon>Dermanyssoidea</taxon>
        <taxon>Laelapidae</taxon>
        <taxon>Tropilaelaps</taxon>
    </lineage>
</organism>
<name>A0A1V9XIQ8_9ACAR</name>
<protein>
    <submittedName>
        <fullName evidence="2">Uncharacterized protein</fullName>
    </submittedName>
</protein>
<dbReference type="InParanoid" id="A0A1V9XIQ8"/>
<evidence type="ECO:0000256" key="1">
    <source>
        <dbReference type="SAM" id="Phobius"/>
    </source>
</evidence>
<evidence type="ECO:0000313" key="2">
    <source>
        <dbReference type="EMBL" id="OQR73336.1"/>
    </source>
</evidence>
<keyword evidence="1" id="KW-0472">Membrane</keyword>
<keyword evidence="3" id="KW-1185">Reference proteome</keyword>
<proteinExistence type="predicted"/>
<keyword evidence="1" id="KW-1133">Transmembrane helix</keyword>
<accession>A0A1V9XIQ8</accession>
<evidence type="ECO:0000313" key="3">
    <source>
        <dbReference type="Proteomes" id="UP000192247"/>
    </source>
</evidence>